<dbReference type="GO" id="GO:0004832">
    <property type="term" value="F:valine-tRNA ligase activity"/>
    <property type="evidence" value="ECO:0007669"/>
    <property type="project" value="UniProtKB-UniRule"/>
</dbReference>
<dbReference type="GO" id="GO:0002161">
    <property type="term" value="F:aminoacyl-tRNA deacylase activity"/>
    <property type="evidence" value="ECO:0007669"/>
    <property type="project" value="InterPro"/>
</dbReference>
<dbReference type="InterPro" id="IPR037118">
    <property type="entry name" value="Val-tRNA_synth_C_sf"/>
</dbReference>
<keyword evidence="5 12" id="KW-0547">Nucleotide-binding</keyword>
<dbReference type="NCBIfam" id="NF004349">
    <property type="entry name" value="PRK05729.1"/>
    <property type="match status" value="1"/>
</dbReference>
<dbReference type="EMBL" id="CP058649">
    <property type="protein sequence ID" value="QUI21964.1"/>
    <property type="molecule type" value="Genomic_DNA"/>
</dbReference>
<evidence type="ECO:0000256" key="3">
    <source>
        <dbReference type="ARBA" id="ARBA00022490"/>
    </source>
</evidence>
<comment type="catalytic activity">
    <reaction evidence="10 12">
        <text>tRNA(Val) + L-valine + ATP = L-valyl-tRNA(Val) + AMP + diphosphate</text>
        <dbReference type="Rhea" id="RHEA:10704"/>
        <dbReference type="Rhea" id="RHEA-COMP:9672"/>
        <dbReference type="Rhea" id="RHEA-COMP:9708"/>
        <dbReference type="ChEBI" id="CHEBI:30616"/>
        <dbReference type="ChEBI" id="CHEBI:33019"/>
        <dbReference type="ChEBI" id="CHEBI:57762"/>
        <dbReference type="ChEBI" id="CHEBI:78442"/>
        <dbReference type="ChEBI" id="CHEBI:78537"/>
        <dbReference type="ChEBI" id="CHEBI:456215"/>
        <dbReference type="EC" id="6.1.1.9"/>
    </reaction>
</comment>
<dbReference type="InterPro" id="IPR009008">
    <property type="entry name" value="Val/Leu/Ile-tRNA-synth_edit"/>
</dbReference>
<comment type="domain">
    <text evidence="12">ValRS has two distinct active sites: one for aminoacylation and one for editing. The misactivated threonine is translocated from the active site to the editing site.</text>
</comment>
<evidence type="ECO:0000256" key="2">
    <source>
        <dbReference type="ARBA" id="ARBA00011245"/>
    </source>
</evidence>
<dbReference type="FunFam" id="1.10.730.10:FF:000014">
    <property type="entry name" value="Valine--tRNA ligase"/>
    <property type="match status" value="1"/>
</dbReference>
<comment type="domain">
    <text evidence="12">The C-terminal coiled-coil domain is crucial for aminoacylation activity.</text>
</comment>
<dbReference type="InterPro" id="IPR010978">
    <property type="entry name" value="tRNA-bd_arm"/>
</dbReference>
<dbReference type="PROSITE" id="PS00178">
    <property type="entry name" value="AA_TRNA_LIGASE_I"/>
    <property type="match status" value="1"/>
</dbReference>
<comment type="subcellular location">
    <subcellularLocation>
        <location evidence="1 12">Cytoplasm</location>
    </subcellularLocation>
</comment>
<dbReference type="EC" id="6.1.1.9" evidence="12"/>
<dbReference type="Gene3D" id="1.10.730.10">
    <property type="entry name" value="Isoleucyl-tRNA Synthetase, Domain 1"/>
    <property type="match status" value="1"/>
</dbReference>
<dbReference type="InterPro" id="IPR002300">
    <property type="entry name" value="aa-tRNA-synth_Ia"/>
</dbReference>
<dbReference type="Pfam" id="PF10458">
    <property type="entry name" value="Val_tRNA-synt_C"/>
    <property type="match status" value="1"/>
</dbReference>
<dbReference type="AlphaFoldDB" id="A0A8J8MI01"/>
<name>A0A8J8MI01_9FIRM</name>
<keyword evidence="6 12" id="KW-0067">ATP-binding</keyword>
<evidence type="ECO:0000259" key="14">
    <source>
        <dbReference type="Pfam" id="PF08264"/>
    </source>
</evidence>
<evidence type="ECO:0000256" key="10">
    <source>
        <dbReference type="ARBA" id="ARBA00047552"/>
    </source>
</evidence>
<dbReference type="CDD" id="cd07962">
    <property type="entry name" value="Anticodon_Ia_Val"/>
    <property type="match status" value="1"/>
</dbReference>
<dbReference type="FunFam" id="3.90.740.10:FF:000005">
    <property type="entry name" value="Valine--tRNA ligase, mitochondrial"/>
    <property type="match status" value="1"/>
</dbReference>
<dbReference type="InterPro" id="IPR002303">
    <property type="entry name" value="Valyl-tRNA_ligase"/>
</dbReference>
<dbReference type="SUPFAM" id="SSF52374">
    <property type="entry name" value="Nucleotidylyl transferase"/>
    <property type="match status" value="1"/>
</dbReference>
<evidence type="ECO:0000256" key="4">
    <source>
        <dbReference type="ARBA" id="ARBA00022598"/>
    </source>
</evidence>
<evidence type="ECO:0000256" key="11">
    <source>
        <dbReference type="ARBA" id="ARBA00060830"/>
    </source>
</evidence>
<organism evidence="16 17">
    <name type="scientific">Vallitalea pronyensis</name>
    <dbReference type="NCBI Taxonomy" id="1348613"/>
    <lineage>
        <taxon>Bacteria</taxon>
        <taxon>Bacillati</taxon>
        <taxon>Bacillota</taxon>
        <taxon>Clostridia</taxon>
        <taxon>Lachnospirales</taxon>
        <taxon>Vallitaleaceae</taxon>
        <taxon>Vallitalea</taxon>
    </lineage>
</organism>
<dbReference type="InterPro" id="IPR001412">
    <property type="entry name" value="aa-tRNA-synth_I_CS"/>
</dbReference>
<dbReference type="Gene3D" id="3.90.740.10">
    <property type="entry name" value="Valyl/Leucyl/Isoleucyl-tRNA synthetase, editing domain"/>
    <property type="match status" value="2"/>
</dbReference>
<evidence type="ECO:0000313" key="17">
    <source>
        <dbReference type="Proteomes" id="UP000683246"/>
    </source>
</evidence>
<dbReference type="InterPro" id="IPR013155">
    <property type="entry name" value="M/V/L/I-tRNA-synth_anticd-bd"/>
</dbReference>
<feature type="domain" description="Valyl-tRNA synthetase tRNA-binding arm" evidence="15">
    <location>
        <begin position="813"/>
        <end position="877"/>
    </location>
</feature>
<keyword evidence="4 12" id="KW-0436">Ligase</keyword>
<reference evidence="16" key="1">
    <citation type="submission" date="2020-07" db="EMBL/GenBank/DDBJ databases">
        <title>Vallitalea pronyensis genome.</title>
        <authorList>
            <person name="Postec A."/>
        </authorList>
    </citation>
    <scope>NUCLEOTIDE SEQUENCE</scope>
    <source>
        <strain evidence="16">FatNI3</strain>
    </source>
</reference>
<dbReference type="RefSeq" id="WP_212697435.1">
    <property type="nucleotide sequence ID" value="NZ_CP058649.1"/>
</dbReference>
<keyword evidence="7 12" id="KW-0648">Protein biosynthesis</keyword>
<dbReference type="InterPro" id="IPR033705">
    <property type="entry name" value="Anticodon_Ia_Val"/>
</dbReference>
<keyword evidence="8 12" id="KW-0175">Coiled coil</keyword>
<feature type="short sequence motif" description="'HIGH' region" evidence="12">
    <location>
        <begin position="45"/>
        <end position="55"/>
    </location>
</feature>
<feature type="domain" description="Methionyl/Valyl/Leucyl/Isoleucyl-tRNA synthetase anticodon-binding" evidence="14">
    <location>
        <begin position="606"/>
        <end position="753"/>
    </location>
</feature>
<keyword evidence="9 12" id="KW-0030">Aminoacyl-tRNA synthetase</keyword>
<feature type="short sequence motif" description="'KMSKS' region" evidence="12">
    <location>
        <begin position="524"/>
        <end position="528"/>
    </location>
</feature>
<dbReference type="CDD" id="cd00817">
    <property type="entry name" value="ValRS_core"/>
    <property type="match status" value="1"/>
</dbReference>
<dbReference type="GO" id="GO:0006438">
    <property type="term" value="P:valyl-tRNA aminoacylation"/>
    <property type="evidence" value="ECO:0007669"/>
    <property type="project" value="UniProtKB-UniRule"/>
</dbReference>
<feature type="binding site" evidence="12">
    <location>
        <position position="527"/>
    </location>
    <ligand>
        <name>ATP</name>
        <dbReference type="ChEBI" id="CHEBI:30616"/>
    </ligand>
</feature>
<dbReference type="FunFam" id="3.40.50.620:FF:000098">
    <property type="entry name" value="Valine--tRNA ligase"/>
    <property type="match status" value="1"/>
</dbReference>
<evidence type="ECO:0000256" key="9">
    <source>
        <dbReference type="ARBA" id="ARBA00023146"/>
    </source>
</evidence>
<dbReference type="FunFam" id="3.40.50.620:FF:000032">
    <property type="entry name" value="Valine--tRNA ligase"/>
    <property type="match status" value="1"/>
</dbReference>
<dbReference type="InterPro" id="IPR014729">
    <property type="entry name" value="Rossmann-like_a/b/a_fold"/>
</dbReference>
<feature type="coiled-coil region" evidence="12">
    <location>
        <begin position="811"/>
        <end position="873"/>
    </location>
</feature>
<dbReference type="SUPFAM" id="SSF47323">
    <property type="entry name" value="Anticodon-binding domain of a subclass of class I aminoacyl-tRNA synthetases"/>
    <property type="match status" value="1"/>
</dbReference>
<comment type="subunit">
    <text evidence="2 12">Monomer.</text>
</comment>
<evidence type="ECO:0000259" key="13">
    <source>
        <dbReference type="Pfam" id="PF00133"/>
    </source>
</evidence>
<evidence type="ECO:0000256" key="12">
    <source>
        <dbReference type="HAMAP-Rule" id="MF_02004"/>
    </source>
</evidence>
<proteinExistence type="inferred from homology"/>
<dbReference type="GO" id="GO:0005829">
    <property type="term" value="C:cytosol"/>
    <property type="evidence" value="ECO:0007669"/>
    <property type="project" value="TreeGrafter"/>
</dbReference>
<dbReference type="PRINTS" id="PR00986">
    <property type="entry name" value="TRNASYNTHVAL"/>
</dbReference>
<evidence type="ECO:0000256" key="1">
    <source>
        <dbReference type="ARBA" id="ARBA00004496"/>
    </source>
</evidence>
<dbReference type="InterPro" id="IPR009080">
    <property type="entry name" value="tRNAsynth_Ia_anticodon-bd"/>
</dbReference>
<dbReference type="Gene3D" id="3.40.50.620">
    <property type="entry name" value="HUPs"/>
    <property type="match status" value="2"/>
</dbReference>
<dbReference type="PANTHER" id="PTHR11946:SF93">
    <property type="entry name" value="VALINE--TRNA LIGASE, CHLOROPLASTIC_MITOCHONDRIAL 2"/>
    <property type="match status" value="1"/>
</dbReference>
<gene>
    <name evidence="12" type="primary">valS</name>
    <name evidence="16" type="ORF">HZI73_06455</name>
</gene>
<keyword evidence="3 12" id="KW-0963">Cytoplasm</keyword>
<dbReference type="PANTHER" id="PTHR11946">
    <property type="entry name" value="VALYL-TRNA SYNTHETASES"/>
    <property type="match status" value="1"/>
</dbReference>
<dbReference type="Pfam" id="PF08264">
    <property type="entry name" value="Anticodon_1"/>
    <property type="match status" value="1"/>
</dbReference>
<evidence type="ECO:0000313" key="16">
    <source>
        <dbReference type="EMBL" id="QUI21964.1"/>
    </source>
</evidence>
<dbReference type="KEGG" id="vpy:HZI73_06455"/>
<comment type="similarity">
    <text evidence="11 12">Belongs to the class-I aminoacyl-tRNA synthetase family. ValS type 1 subfamily.</text>
</comment>
<feature type="domain" description="Aminoacyl-tRNA synthetase class Ia" evidence="13">
    <location>
        <begin position="17"/>
        <end position="561"/>
    </location>
</feature>
<dbReference type="GO" id="GO:0005524">
    <property type="term" value="F:ATP binding"/>
    <property type="evidence" value="ECO:0007669"/>
    <property type="project" value="UniProtKB-UniRule"/>
</dbReference>
<evidence type="ECO:0000256" key="7">
    <source>
        <dbReference type="ARBA" id="ARBA00022917"/>
    </source>
</evidence>
<dbReference type="NCBIfam" id="TIGR00422">
    <property type="entry name" value="valS"/>
    <property type="match status" value="1"/>
</dbReference>
<dbReference type="HAMAP" id="MF_02004">
    <property type="entry name" value="Val_tRNA_synth_type1"/>
    <property type="match status" value="1"/>
</dbReference>
<accession>A0A8J8MI01</accession>
<keyword evidence="17" id="KW-1185">Reference proteome</keyword>
<dbReference type="Proteomes" id="UP000683246">
    <property type="component" value="Chromosome"/>
</dbReference>
<dbReference type="Pfam" id="PF00133">
    <property type="entry name" value="tRNA-synt_1"/>
    <property type="match status" value="1"/>
</dbReference>
<dbReference type="Gene3D" id="1.10.287.380">
    <property type="entry name" value="Valyl-tRNA synthetase, C-terminal domain"/>
    <property type="match status" value="1"/>
</dbReference>
<sequence>MANLDKTYDPSKVEGRLYEKWMEKKYFHAEVDRTKDPFSIVIPPPNITGQLHMGHALDNTMQDILIRFKRMQGYSTLWQPGTDHASIATEVKIVKKMAEEGLTKEDLGREKFLERAWDWKKEYGSVIVDQLKKLGSSCDWDRERFTLDEGCSKAVEEVFIRYYKKGYIYKGARLVNWCPVCETTISEAEVEHEEKNGHFWHIKYPVVGEDSFVEIATTRPETLLGDTAVAVHPEDERYQHLIGKKVVLPLVNKEIPVIADKYVDKDFGTGVVKITPAHDPNDFEVGTRHDLPQVNVMNDDGTINKHGGVYEGLDRYEARKRMVKDLEALGLLVKVKDHAHNVGMHDRCKTVIEPLIKQQWFVKMEELAQPAIRALKSGELKFVPERYGKIYLHWLENIRDWCISRQLWWGHRIPAYYCEDCGEVVVSKEAPTTCGKCSSTKFRQDEDSLDTWFSSALWPFSTLGWPENTDELGYFFPTNVLVTGYDIIFFWVVRMVFSSMEFMGTVPFNTVLIHGLVRDSQGRKMSKSLGNGIDPLEVIHQYGADALRLTLISGNAPGNDMRYYDERVEASRNFANKVWNASRFILMNFENHTHREVALDELIPADRWILSKVNSLVKEVTDNMEKYDLGIGVSKLYDFIWEEFCDWYIEMVKPRLYNDEDTTKAAALWTLKQVLITSLKLLHPYMPFITEEIFTFIQDREESIMISSWPEYKDEWSFKTEEGEIELIKEAVRSIRNVRAQMNVPPSKKAKVFVVSDKEDVRNTFEKGKVFFATLGYANEVMIQAGEEGIDEDAVSAVINDATIFMPFAELVDIEKEIERLEGEEKKLQGELDRVTKKLANERFVSKAPEKVVAEEKAKLEKYSSMMEQVKERLVHLRK</sequence>
<dbReference type="FunFam" id="1.10.287.380:FF:000001">
    <property type="entry name" value="Valine--tRNA ligase"/>
    <property type="match status" value="1"/>
</dbReference>
<evidence type="ECO:0000256" key="8">
    <source>
        <dbReference type="ARBA" id="ARBA00023054"/>
    </source>
</evidence>
<dbReference type="InterPro" id="IPR019499">
    <property type="entry name" value="Val-tRNA_synth_tRNA-bd"/>
</dbReference>
<evidence type="ECO:0000259" key="15">
    <source>
        <dbReference type="Pfam" id="PF10458"/>
    </source>
</evidence>
<protein>
    <recommendedName>
        <fullName evidence="12">Valine--tRNA ligase</fullName>
        <ecNumber evidence="12">6.1.1.9</ecNumber>
    </recommendedName>
    <alternativeName>
        <fullName evidence="12">Valyl-tRNA synthetase</fullName>
        <shortName evidence="12">ValRS</shortName>
    </alternativeName>
</protein>
<dbReference type="SUPFAM" id="SSF50677">
    <property type="entry name" value="ValRS/IleRS/LeuRS editing domain"/>
    <property type="match status" value="1"/>
</dbReference>
<evidence type="ECO:0000256" key="5">
    <source>
        <dbReference type="ARBA" id="ARBA00022741"/>
    </source>
</evidence>
<comment type="function">
    <text evidence="12">Catalyzes the attachment of valine to tRNA(Val). As ValRS can inadvertently accommodate and process structurally similar amino acids such as threonine, to avoid such errors, it has a 'posttransfer' editing activity that hydrolyzes mischarged Thr-tRNA(Val) in a tRNA-dependent manner.</text>
</comment>
<evidence type="ECO:0000256" key="6">
    <source>
        <dbReference type="ARBA" id="ARBA00022840"/>
    </source>
</evidence>
<dbReference type="SUPFAM" id="SSF46589">
    <property type="entry name" value="tRNA-binding arm"/>
    <property type="match status" value="1"/>
</dbReference>